<evidence type="ECO:0000313" key="8">
    <source>
        <dbReference type="EMBL" id="AMG36149.1"/>
    </source>
</evidence>
<keyword evidence="2" id="KW-0229">DNA integration</keyword>
<evidence type="ECO:0000256" key="5">
    <source>
        <dbReference type="PROSITE-ProRule" id="PRU01248"/>
    </source>
</evidence>
<accession>A0A0X8NXN7</accession>
<dbReference type="AlphaFoldDB" id="A0A0X8NXN7"/>
<evidence type="ECO:0000259" key="6">
    <source>
        <dbReference type="PROSITE" id="PS51898"/>
    </source>
</evidence>
<dbReference type="InterPro" id="IPR010998">
    <property type="entry name" value="Integrase_recombinase_N"/>
</dbReference>
<dbReference type="SUPFAM" id="SSF56349">
    <property type="entry name" value="DNA breaking-rejoining enzymes"/>
    <property type="match status" value="1"/>
</dbReference>
<dbReference type="Gene3D" id="1.10.150.130">
    <property type="match status" value="1"/>
</dbReference>
<dbReference type="Pfam" id="PF00589">
    <property type="entry name" value="Phage_integrase"/>
    <property type="match status" value="1"/>
</dbReference>
<dbReference type="InterPro" id="IPR011010">
    <property type="entry name" value="DNA_brk_join_enz"/>
</dbReference>
<organism evidence="8 9">
    <name type="scientific">Alcaligenes xylosoxydans xylosoxydans</name>
    <name type="common">Achromobacter xylosoxidans</name>
    <dbReference type="NCBI Taxonomy" id="85698"/>
    <lineage>
        <taxon>Bacteria</taxon>
        <taxon>Pseudomonadati</taxon>
        <taxon>Pseudomonadota</taxon>
        <taxon>Betaproteobacteria</taxon>
        <taxon>Burkholderiales</taxon>
        <taxon>Alcaligenaceae</taxon>
        <taxon>Achromobacter</taxon>
    </lineage>
</organism>
<dbReference type="GO" id="GO:0003677">
    <property type="term" value="F:DNA binding"/>
    <property type="evidence" value="ECO:0007669"/>
    <property type="project" value="UniProtKB-UniRule"/>
</dbReference>
<feature type="domain" description="Core-binding (CB)" evidence="7">
    <location>
        <begin position="52"/>
        <end position="130"/>
    </location>
</feature>
<dbReference type="InterPro" id="IPR013762">
    <property type="entry name" value="Integrase-like_cat_sf"/>
</dbReference>
<dbReference type="Proteomes" id="UP000060602">
    <property type="component" value="Chromosome"/>
</dbReference>
<reference evidence="9" key="1">
    <citation type="submission" date="2015-12" db="EMBL/GenBank/DDBJ databases">
        <title>FDA dAtabase for Regulatory Grade micrObial Sequences (FDA-ARGOS): Supporting development and validation of Infectious Disease Dx tests.</title>
        <authorList>
            <person name="Case J."/>
            <person name="Tallon L."/>
            <person name="Sadzewicz L."/>
            <person name="Sengamalay N."/>
            <person name="Ott S."/>
            <person name="Godinez A."/>
            <person name="Nagaraj S."/>
            <person name="Nadendla S."/>
            <person name="Sichtig H."/>
        </authorList>
    </citation>
    <scope>NUCLEOTIDE SEQUENCE [LARGE SCALE GENOMIC DNA]</scope>
    <source>
        <strain evidence="9">FDAARGOS_147</strain>
    </source>
</reference>
<dbReference type="EMBL" id="CP014060">
    <property type="protein sequence ID" value="AMG36149.1"/>
    <property type="molecule type" value="Genomic_DNA"/>
</dbReference>
<dbReference type="PANTHER" id="PTHR30349">
    <property type="entry name" value="PHAGE INTEGRASE-RELATED"/>
    <property type="match status" value="1"/>
</dbReference>
<evidence type="ECO:0000256" key="1">
    <source>
        <dbReference type="ARBA" id="ARBA00008857"/>
    </source>
</evidence>
<keyword evidence="4" id="KW-0233">DNA recombination</keyword>
<evidence type="ECO:0000256" key="4">
    <source>
        <dbReference type="ARBA" id="ARBA00023172"/>
    </source>
</evidence>
<comment type="similarity">
    <text evidence="1">Belongs to the 'phage' integrase family.</text>
</comment>
<evidence type="ECO:0000313" key="9">
    <source>
        <dbReference type="Proteomes" id="UP000060602"/>
    </source>
</evidence>
<proteinExistence type="inferred from homology"/>
<dbReference type="PROSITE" id="PS51900">
    <property type="entry name" value="CB"/>
    <property type="match status" value="1"/>
</dbReference>
<evidence type="ECO:0000256" key="3">
    <source>
        <dbReference type="ARBA" id="ARBA00023125"/>
    </source>
</evidence>
<dbReference type="InterPro" id="IPR050090">
    <property type="entry name" value="Tyrosine_recombinase_XerCD"/>
</dbReference>
<sequence length="324" mass="36787">MRPRTKDRHLPACVYQKHGAYWYVKGGKWRKIGADLHSALTEYARIVSAPKDGMPALIDDALPILTRNVAASTRKQYEYCAAQLKEAFVDFYPNQVRHGDVVELLDGYSDRRALANRMLTVLKLVFQWALDRGRVEANPCVSVKRFVQKPRDRLITPKEYAAIYEGCPPWLQCVMDLCYLTGQRIGDVLKIEDSHLRDEGLYFEQQKTGKRLVVAWTPELRAAVHRAQELRVAPTRTPYLLGGRGGNLRLHSNVWRIFKDAAVKANVPDVTLHDLRAMAGTDAESQGIDPSALLGHSDPRTTRIYLRDKRPKLVKGPRLKPVHS</sequence>
<dbReference type="PANTHER" id="PTHR30349:SF64">
    <property type="entry name" value="PROPHAGE INTEGRASE INTD-RELATED"/>
    <property type="match status" value="1"/>
</dbReference>
<dbReference type="GO" id="GO:0006310">
    <property type="term" value="P:DNA recombination"/>
    <property type="evidence" value="ECO:0007669"/>
    <property type="project" value="UniProtKB-KW"/>
</dbReference>
<dbReference type="PROSITE" id="PS51898">
    <property type="entry name" value="TYR_RECOMBINASE"/>
    <property type="match status" value="1"/>
</dbReference>
<dbReference type="InterPro" id="IPR044068">
    <property type="entry name" value="CB"/>
</dbReference>
<name>A0A0X8NXN7_ALCXX</name>
<gene>
    <name evidence="8" type="ORF">AL504_08960</name>
</gene>
<dbReference type="GO" id="GO:0015074">
    <property type="term" value="P:DNA integration"/>
    <property type="evidence" value="ECO:0007669"/>
    <property type="project" value="UniProtKB-KW"/>
</dbReference>
<protein>
    <submittedName>
        <fullName evidence="8">Integrase</fullName>
    </submittedName>
</protein>
<dbReference type="Gene3D" id="1.10.443.10">
    <property type="entry name" value="Intergrase catalytic core"/>
    <property type="match status" value="1"/>
</dbReference>
<dbReference type="InterPro" id="IPR002104">
    <property type="entry name" value="Integrase_catalytic"/>
</dbReference>
<feature type="domain" description="Tyr recombinase" evidence="6">
    <location>
        <begin position="150"/>
        <end position="319"/>
    </location>
</feature>
<keyword evidence="3 5" id="KW-0238">DNA-binding</keyword>
<evidence type="ECO:0000256" key="2">
    <source>
        <dbReference type="ARBA" id="ARBA00022908"/>
    </source>
</evidence>
<evidence type="ECO:0000259" key="7">
    <source>
        <dbReference type="PROSITE" id="PS51900"/>
    </source>
</evidence>